<dbReference type="InterPro" id="IPR036412">
    <property type="entry name" value="HAD-like_sf"/>
</dbReference>
<protein>
    <submittedName>
        <fullName evidence="1">Phosphonoacetaldehyde hydrolase</fullName>
    </submittedName>
</protein>
<keyword evidence="2" id="KW-1185">Reference proteome</keyword>
<dbReference type="GO" id="GO:0016787">
    <property type="term" value="F:hydrolase activity"/>
    <property type="evidence" value="ECO:0007669"/>
    <property type="project" value="UniProtKB-KW"/>
</dbReference>
<sequence>MWTVGLLLSGNEAGLTFAEFQAADAATLVTAREKAHLKLSKASPHYLIDTISELPEVISDIERRLLAGERP</sequence>
<evidence type="ECO:0000313" key="2">
    <source>
        <dbReference type="Proteomes" id="UP000236721"/>
    </source>
</evidence>
<organism evidence="1 2">
    <name type="scientific">Vibrio hangzhouensis</name>
    <dbReference type="NCBI Taxonomy" id="462991"/>
    <lineage>
        <taxon>Bacteria</taxon>
        <taxon>Pseudomonadati</taxon>
        <taxon>Pseudomonadota</taxon>
        <taxon>Gammaproteobacteria</taxon>
        <taxon>Vibrionales</taxon>
        <taxon>Vibrionaceae</taxon>
        <taxon>Vibrio</taxon>
    </lineage>
</organism>
<dbReference type="InterPro" id="IPR023214">
    <property type="entry name" value="HAD_sf"/>
</dbReference>
<dbReference type="Gene3D" id="3.40.50.1000">
    <property type="entry name" value="HAD superfamily/HAD-like"/>
    <property type="match status" value="1"/>
</dbReference>
<dbReference type="SUPFAM" id="SSF56784">
    <property type="entry name" value="HAD-like"/>
    <property type="match status" value="1"/>
</dbReference>
<accession>A0A1H5VBC8</accession>
<dbReference type="Proteomes" id="UP000236721">
    <property type="component" value="Unassembled WGS sequence"/>
</dbReference>
<dbReference type="EMBL" id="FNVG01000004">
    <property type="protein sequence ID" value="SEF84520.1"/>
    <property type="molecule type" value="Genomic_DNA"/>
</dbReference>
<proteinExistence type="predicted"/>
<evidence type="ECO:0000313" key="1">
    <source>
        <dbReference type="EMBL" id="SEF84520.1"/>
    </source>
</evidence>
<name>A0A1H5VBC8_9VIBR</name>
<gene>
    <name evidence="1" type="ORF">SAMN04488244_104132</name>
</gene>
<keyword evidence="1" id="KW-0378">Hydrolase</keyword>
<dbReference type="AlphaFoldDB" id="A0A1H5VBC8"/>
<reference evidence="2" key="1">
    <citation type="submission" date="2016-10" db="EMBL/GenBank/DDBJ databases">
        <authorList>
            <person name="Varghese N."/>
            <person name="Submissions S."/>
        </authorList>
    </citation>
    <scope>NUCLEOTIDE SEQUENCE [LARGE SCALE GENOMIC DNA]</scope>
    <source>
        <strain evidence="2">CGMCC 1.7062</strain>
    </source>
</reference>